<dbReference type="Proteomes" id="UP000265581">
    <property type="component" value="Unassembled WGS sequence"/>
</dbReference>
<evidence type="ECO:0000256" key="1">
    <source>
        <dbReference type="ARBA" id="ARBA00022857"/>
    </source>
</evidence>
<feature type="domain" description="Enoyl reductase (ER)" evidence="4">
    <location>
        <begin position="11"/>
        <end position="308"/>
    </location>
</feature>
<dbReference type="InterPro" id="IPR013154">
    <property type="entry name" value="ADH-like_N"/>
</dbReference>
<dbReference type="RefSeq" id="WP_119702317.1">
    <property type="nucleotide sequence ID" value="NZ_JBHSOI010000001.1"/>
</dbReference>
<dbReference type="PANTHER" id="PTHR48106">
    <property type="entry name" value="QUINONE OXIDOREDUCTASE PIG3-RELATED"/>
    <property type="match status" value="1"/>
</dbReference>
<feature type="region of interest" description="Disordered" evidence="3">
    <location>
        <begin position="1"/>
        <end position="28"/>
    </location>
</feature>
<sequence length="310" mass="31139">MARRWEAHELGGPDTWSLVDHEPADPGPGQVTIEVRAAGMNPADAKHVSPGTDPGRLPVAIGYEVAGVLTAVGPGTVIASGAASVGDEVLAFRISGGYSSAVTVAASDVLAKPASLGFAEAANLLLAGSTAADMLRAARVGRGDTVLLHGASGAVGVSVLQQARLLGAAVVGTASPGRFDVVERFGGVPVAHGDGLEQRVRAAAPRIDAALDAVGTDEAIDVSLAVVADRGRIVTIAAKQRAQREGFAALAGSDPESARFRDSVRGRLAELAGSGDLVVPVARTYPLDQAPTAVAELMGGHPGGKLALVP</sequence>
<accession>A0A371P887</accession>
<feature type="compositionally biased region" description="Basic and acidic residues" evidence="3">
    <location>
        <begin position="1"/>
        <end position="11"/>
    </location>
</feature>
<dbReference type="GO" id="GO:0035925">
    <property type="term" value="F:mRNA 3'-UTR AU-rich region binding"/>
    <property type="evidence" value="ECO:0007669"/>
    <property type="project" value="TreeGrafter"/>
</dbReference>
<keyword evidence="2" id="KW-0560">Oxidoreductase</keyword>
<gene>
    <name evidence="5" type="ORF">DX116_00605</name>
</gene>
<dbReference type="AlphaFoldDB" id="A0A371P887"/>
<dbReference type="OrthoDB" id="9801186at2"/>
<dbReference type="SUPFAM" id="SSF50129">
    <property type="entry name" value="GroES-like"/>
    <property type="match status" value="1"/>
</dbReference>
<dbReference type="Gene3D" id="3.40.50.720">
    <property type="entry name" value="NAD(P)-binding Rossmann-like Domain"/>
    <property type="match status" value="1"/>
</dbReference>
<dbReference type="InterPro" id="IPR011032">
    <property type="entry name" value="GroES-like_sf"/>
</dbReference>
<evidence type="ECO:0000313" key="5">
    <source>
        <dbReference type="EMBL" id="REK72184.1"/>
    </source>
</evidence>
<dbReference type="Gene3D" id="3.90.180.10">
    <property type="entry name" value="Medium-chain alcohol dehydrogenases, catalytic domain"/>
    <property type="match status" value="1"/>
</dbReference>
<dbReference type="InterPro" id="IPR036291">
    <property type="entry name" value="NAD(P)-bd_dom_sf"/>
</dbReference>
<evidence type="ECO:0000256" key="2">
    <source>
        <dbReference type="ARBA" id="ARBA00023002"/>
    </source>
</evidence>
<dbReference type="InterPro" id="IPR020843">
    <property type="entry name" value="ER"/>
</dbReference>
<protein>
    <submittedName>
        <fullName evidence="5">NADP-dependent oxidoreductase</fullName>
    </submittedName>
</protein>
<dbReference type="SUPFAM" id="SSF51735">
    <property type="entry name" value="NAD(P)-binding Rossmann-fold domains"/>
    <property type="match status" value="1"/>
</dbReference>
<keyword evidence="6" id="KW-1185">Reference proteome</keyword>
<dbReference type="SMART" id="SM00829">
    <property type="entry name" value="PKS_ER"/>
    <property type="match status" value="1"/>
</dbReference>
<dbReference type="CDD" id="cd05289">
    <property type="entry name" value="MDR_like_2"/>
    <property type="match status" value="1"/>
</dbReference>
<comment type="caution">
    <text evidence="5">The sequence shown here is derived from an EMBL/GenBank/DDBJ whole genome shotgun (WGS) entry which is preliminary data.</text>
</comment>
<dbReference type="Pfam" id="PF08240">
    <property type="entry name" value="ADH_N"/>
    <property type="match status" value="1"/>
</dbReference>
<dbReference type="Pfam" id="PF13602">
    <property type="entry name" value="ADH_zinc_N_2"/>
    <property type="match status" value="1"/>
</dbReference>
<dbReference type="GO" id="GO:0005829">
    <property type="term" value="C:cytosol"/>
    <property type="evidence" value="ECO:0007669"/>
    <property type="project" value="TreeGrafter"/>
</dbReference>
<evidence type="ECO:0000259" key="4">
    <source>
        <dbReference type="SMART" id="SM00829"/>
    </source>
</evidence>
<name>A0A371P887_9ACTN</name>
<keyword evidence="1" id="KW-0521">NADP</keyword>
<proteinExistence type="predicted"/>
<dbReference type="PANTHER" id="PTHR48106:SF13">
    <property type="entry name" value="QUINONE OXIDOREDUCTASE-RELATED"/>
    <property type="match status" value="1"/>
</dbReference>
<dbReference type="GO" id="GO:0003960">
    <property type="term" value="F:quinone reductase (NADPH) activity"/>
    <property type="evidence" value="ECO:0007669"/>
    <property type="project" value="TreeGrafter"/>
</dbReference>
<evidence type="ECO:0000313" key="6">
    <source>
        <dbReference type="Proteomes" id="UP000265581"/>
    </source>
</evidence>
<evidence type="ECO:0000256" key="3">
    <source>
        <dbReference type="SAM" id="MobiDB-lite"/>
    </source>
</evidence>
<reference evidence="5 6" key="1">
    <citation type="submission" date="2018-08" db="EMBL/GenBank/DDBJ databases">
        <title>Aeromicrobium sp. M2KJ-4, whole genome shotgun sequence.</title>
        <authorList>
            <person name="Tuo L."/>
        </authorList>
    </citation>
    <scope>NUCLEOTIDE SEQUENCE [LARGE SCALE GENOMIC DNA]</scope>
    <source>
        <strain evidence="5 6">M2KJ-4</strain>
    </source>
</reference>
<dbReference type="GO" id="GO:0070402">
    <property type="term" value="F:NADPH binding"/>
    <property type="evidence" value="ECO:0007669"/>
    <property type="project" value="TreeGrafter"/>
</dbReference>
<dbReference type="EMBL" id="QUBR01000001">
    <property type="protein sequence ID" value="REK72184.1"/>
    <property type="molecule type" value="Genomic_DNA"/>
</dbReference>
<organism evidence="5 6">
    <name type="scientific">Aeromicrobium endophyticum</name>
    <dbReference type="NCBI Taxonomy" id="2292704"/>
    <lineage>
        <taxon>Bacteria</taxon>
        <taxon>Bacillati</taxon>
        <taxon>Actinomycetota</taxon>
        <taxon>Actinomycetes</taxon>
        <taxon>Propionibacteriales</taxon>
        <taxon>Nocardioidaceae</taxon>
        <taxon>Aeromicrobium</taxon>
    </lineage>
</organism>